<proteinExistence type="predicted"/>
<dbReference type="AlphaFoldDB" id="A0AA38MTW4"/>
<protein>
    <submittedName>
        <fullName evidence="1">Uncharacterized protein</fullName>
    </submittedName>
</protein>
<reference evidence="1" key="1">
    <citation type="journal article" date="2023" name="G3 (Bethesda)">
        <title>Whole genome assemblies of Zophobas morio and Tenebrio molitor.</title>
        <authorList>
            <person name="Kaur S."/>
            <person name="Stinson S.A."/>
            <person name="diCenzo G.C."/>
        </authorList>
    </citation>
    <scope>NUCLEOTIDE SEQUENCE</scope>
    <source>
        <strain evidence="1">QUZm001</strain>
    </source>
</reference>
<gene>
    <name evidence="1" type="ORF">Zmor_002278</name>
</gene>
<sequence>MPCRIAQDDPGFFILLAEQELMCRIAGTVQTATRLSVNKSPVAAKKSPEIGHKPEKSLYEVPQKTTISVVTIPSIYSQMGSVAKKNT</sequence>
<accession>A0AA38MTW4</accession>
<comment type="caution">
    <text evidence="1">The sequence shown here is derived from an EMBL/GenBank/DDBJ whole genome shotgun (WGS) entry which is preliminary data.</text>
</comment>
<keyword evidence="2" id="KW-1185">Reference proteome</keyword>
<dbReference type="EMBL" id="JALNTZ010000001">
    <property type="protein sequence ID" value="KAJ3666848.1"/>
    <property type="molecule type" value="Genomic_DNA"/>
</dbReference>
<evidence type="ECO:0000313" key="1">
    <source>
        <dbReference type="EMBL" id="KAJ3666848.1"/>
    </source>
</evidence>
<dbReference type="Proteomes" id="UP001168821">
    <property type="component" value="Unassembled WGS sequence"/>
</dbReference>
<name>A0AA38MTW4_9CUCU</name>
<organism evidence="1 2">
    <name type="scientific">Zophobas morio</name>
    <dbReference type="NCBI Taxonomy" id="2755281"/>
    <lineage>
        <taxon>Eukaryota</taxon>
        <taxon>Metazoa</taxon>
        <taxon>Ecdysozoa</taxon>
        <taxon>Arthropoda</taxon>
        <taxon>Hexapoda</taxon>
        <taxon>Insecta</taxon>
        <taxon>Pterygota</taxon>
        <taxon>Neoptera</taxon>
        <taxon>Endopterygota</taxon>
        <taxon>Coleoptera</taxon>
        <taxon>Polyphaga</taxon>
        <taxon>Cucujiformia</taxon>
        <taxon>Tenebrionidae</taxon>
        <taxon>Zophobas</taxon>
    </lineage>
</organism>
<evidence type="ECO:0000313" key="2">
    <source>
        <dbReference type="Proteomes" id="UP001168821"/>
    </source>
</evidence>